<accession>A0ABX1DEC7</accession>
<keyword evidence="3" id="KW-1185">Reference proteome</keyword>
<reference evidence="2 3" key="1">
    <citation type="submission" date="2020-03" db="EMBL/GenBank/DDBJ databases">
        <title>Tamlana sp. nov, isolated from XXX.</title>
        <authorList>
            <person name="Cao W.R."/>
        </authorList>
    </citation>
    <scope>NUCLEOTIDE SEQUENCE [LARGE SCALE GENOMIC DNA]</scope>
    <source>
        <strain evidence="2 3">HST1-43</strain>
    </source>
</reference>
<feature type="signal peptide" evidence="1">
    <location>
        <begin position="1"/>
        <end position="24"/>
    </location>
</feature>
<proteinExistence type="predicted"/>
<dbReference type="InterPro" id="IPR019619">
    <property type="entry name" value="DUF2490"/>
</dbReference>
<evidence type="ECO:0000256" key="1">
    <source>
        <dbReference type="SAM" id="SignalP"/>
    </source>
</evidence>
<protein>
    <submittedName>
        <fullName evidence="2">DUF2490 domain-containing protein</fullName>
    </submittedName>
</protein>
<name>A0ABX1DEC7_9FLAO</name>
<gene>
    <name evidence="2" type="ORF">HC176_07580</name>
</gene>
<evidence type="ECO:0000313" key="3">
    <source>
        <dbReference type="Proteomes" id="UP000760545"/>
    </source>
</evidence>
<dbReference type="EMBL" id="JAAVJS010000008">
    <property type="protein sequence ID" value="NJX15348.1"/>
    <property type="molecule type" value="Genomic_DNA"/>
</dbReference>
<dbReference type="RefSeq" id="WP_167917591.1">
    <property type="nucleotide sequence ID" value="NZ_JAAVJS010000008.1"/>
</dbReference>
<sequence length="229" mass="27153">MNIQHFRFSLFLLAMLWGCNSANAQKSFSSLGESAIGINHRISKNYNLNITLRSRYFLYNNDHFGYEQQQFDIYHLSSFKWKQNKTFGLGIYYRNRDWFDSGSDELRFMQQFVRKKQLVTAKVSHRFRAEQRLFEASTIYRQRYKFGMDFPLKPVKSKSRKTYLSTALEVLWSLSKQIRGETDIRVTAQMVWPILNKLGLKAGLEHRMEAFNLKAKHYLFVLTSVSLKI</sequence>
<dbReference type="Pfam" id="PF10677">
    <property type="entry name" value="DUF2490"/>
    <property type="match status" value="1"/>
</dbReference>
<evidence type="ECO:0000313" key="2">
    <source>
        <dbReference type="EMBL" id="NJX15348.1"/>
    </source>
</evidence>
<dbReference type="Proteomes" id="UP000760545">
    <property type="component" value="Unassembled WGS sequence"/>
</dbReference>
<comment type="caution">
    <text evidence="2">The sequence shown here is derived from an EMBL/GenBank/DDBJ whole genome shotgun (WGS) entry which is preliminary data.</text>
</comment>
<feature type="chain" id="PRO_5046836068" evidence="1">
    <location>
        <begin position="25"/>
        <end position="229"/>
    </location>
</feature>
<organism evidence="2 3">
    <name type="scientific">Tamlana crocina</name>
    <dbReference type="NCBI Taxonomy" id="393006"/>
    <lineage>
        <taxon>Bacteria</taxon>
        <taxon>Pseudomonadati</taxon>
        <taxon>Bacteroidota</taxon>
        <taxon>Flavobacteriia</taxon>
        <taxon>Flavobacteriales</taxon>
        <taxon>Flavobacteriaceae</taxon>
        <taxon>Tamlana</taxon>
    </lineage>
</organism>
<keyword evidence="1" id="KW-0732">Signal</keyword>